<dbReference type="PROSITE" id="PS50878">
    <property type="entry name" value="RT_POL"/>
    <property type="match status" value="1"/>
</dbReference>
<dbReference type="GO" id="GO:0003676">
    <property type="term" value="F:nucleic acid binding"/>
    <property type="evidence" value="ECO:0007669"/>
    <property type="project" value="InterPro"/>
</dbReference>
<feature type="domain" description="Reverse transcriptase" evidence="1">
    <location>
        <begin position="1"/>
        <end position="187"/>
    </location>
</feature>
<dbReference type="PROSITE" id="PS50879">
    <property type="entry name" value="RNASE_H_1"/>
    <property type="match status" value="1"/>
</dbReference>
<dbReference type="AlphaFoldDB" id="A0A8S4QI19"/>
<name>A0A8S4QI19_9NEOP</name>
<sequence length="556" mass="62492">MPQKSTEDSLYDLVNYIRQKIEAKKIVVVISLDIEGAFDNAWWPAIRVRLAEEKCPINIRRVLDSYLRDRKVTVRYGGEQYTKSTSKGCVQGSIGGPILWNLLLDSLIKGLESRGDYCQAFADDVVLVFHGNTALEIERQANAALAYVQDWGADNKLSFGPTKTKAMVMTRKLKYDVPRLRMGGVEIGMSHDIKILGLYVDNKLTFNKHVSEVCKKAIKIYKQISRAARVSWGLHPEIVRIIYTATIEPVIMYASSVWATATQKIGVQKQLNNVQRGFAQKLTRAYRTVSLNSSLILSGLLPLDIRIREAAALYEAKKGVPRADLGGREVERVVAHGKTPHPAEHMNLEFICLTNQEQLDCHNLQSIRIYTDGSKIDGKVGAALSLWNSEAETKTVKLKLSPYCTVYQAELLAICEATRIILDRREGSFGIYSDSKSALETISNNDSKHHLAVQSRSNIKASILQNKEISLFWIKAHAGLEGNERADALAKDAAKKMKTIPNYDQCPVSFVKRQIRKESLEEWNRRYMAGETAGITKVFFPDAVRAYEIVRKIEPT</sequence>
<gene>
    <name evidence="3" type="primary">jg22693</name>
    <name evidence="3" type="ORF">PAEG_LOCUS2150</name>
</gene>
<evidence type="ECO:0000259" key="2">
    <source>
        <dbReference type="PROSITE" id="PS50879"/>
    </source>
</evidence>
<comment type="caution">
    <text evidence="3">The sequence shown here is derived from an EMBL/GenBank/DDBJ whole genome shotgun (WGS) entry which is preliminary data.</text>
</comment>
<keyword evidence="4" id="KW-1185">Reference proteome</keyword>
<organism evidence="3 4">
    <name type="scientific">Pararge aegeria aegeria</name>
    <dbReference type="NCBI Taxonomy" id="348720"/>
    <lineage>
        <taxon>Eukaryota</taxon>
        <taxon>Metazoa</taxon>
        <taxon>Ecdysozoa</taxon>
        <taxon>Arthropoda</taxon>
        <taxon>Hexapoda</taxon>
        <taxon>Insecta</taxon>
        <taxon>Pterygota</taxon>
        <taxon>Neoptera</taxon>
        <taxon>Endopterygota</taxon>
        <taxon>Lepidoptera</taxon>
        <taxon>Glossata</taxon>
        <taxon>Ditrysia</taxon>
        <taxon>Papilionoidea</taxon>
        <taxon>Nymphalidae</taxon>
        <taxon>Satyrinae</taxon>
        <taxon>Satyrini</taxon>
        <taxon>Parargina</taxon>
        <taxon>Pararge</taxon>
    </lineage>
</organism>
<evidence type="ECO:0000313" key="4">
    <source>
        <dbReference type="Proteomes" id="UP000838756"/>
    </source>
</evidence>
<feature type="domain" description="RNase H type-1" evidence="2">
    <location>
        <begin position="363"/>
        <end position="495"/>
    </location>
</feature>
<dbReference type="Gene3D" id="3.30.420.10">
    <property type="entry name" value="Ribonuclease H-like superfamily/Ribonuclease H"/>
    <property type="match status" value="1"/>
</dbReference>
<dbReference type="GO" id="GO:0042575">
    <property type="term" value="C:DNA polymerase complex"/>
    <property type="evidence" value="ECO:0007669"/>
    <property type="project" value="UniProtKB-ARBA"/>
</dbReference>
<dbReference type="EMBL" id="CAKXAJ010006981">
    <property type="protein sequence ID" value="CAH2210239.1"/>
    <property type="molecule type" value="Genomic_DNA"/>
</dbReference>
<reference evidence="3" key="1">
    <citation type="submission" date="2022-03" db="EMBL/GenBank/DDBJ databases">
        <authorList>
            <person name="Lindestad O."/>
        </authorList>
    </citation>
    <scope>NUCLEOTIDE SEQUENCE</scope>
</reference>
<dbReference type="GO" id="GO:0004523">
    <property type="term" value="F:RNA-DNA hybrid ribonuclease activity"/>
    <property type="evidence" value="ECO:0007669"/>
    <property type="project" value="InterPro"/>
</dbReference>
<evidence type="ECO:0000259" key="1">
    <source>
        <dbReference type="PROSITE" id="PS50878"/>
    </source>
</evidence>
<dbReference type="InterPro" id="IPR043502">
    <property type="entry name" value="DNA/RNA_pol_sf"/>
</dbReference>
<evidence type="ECO:0000313" key="3">
    <source>
        <dbReference type="EMBL" id="CAH2210239.1"/>
    </source>
</evidence>
<dbReference type="PANTHER" id="PTHR33332">
    <property type="entry name" value="REVERSE TRANSCRIPTASE DOMAIN-CONTAINING PROTEIN"/>
    <property type="match status" value="1"/>
</dbReference>
<feature type="non-terminal residue" evidence="3">
    <location>
        <position position="556"/>
    </location>
</feature>
<dbReference type="Pfam" id="PF00075">
    <property type="entry name" value="RNase_H"/>
    <property type="match status" value="1"/>
</dbReference>
<proteinExistence type="predicted"/>
<dbReference type="InterPro" id="IPR012337">
    <property type="entry name" value="RNaseH-like_sf"/>
</dbReference>
<dbReference type="SUPFAM" id="SSF56672">
    <property type="entry name" value="DNA/RNA polymerases"/>
    <property type="match status" value="1"/>
</dbReference>
<protein>
    <submittedName>
        <fullName evidence="3">Jg22693 protein</fullName>
    </submittedName>
</protein>
<dbReference type="InterPro" id="IPR036397">
    <property type="entry name" value="RNaseH_sf"/>
</dbReference>
<dbReference type="InterPro" id="IPR002156">
    <property type="entry name" value="RNaseH_domain"/>
</dbReference>
<dbReference type="CDD" id="cd09276">
    <property type="entry name" value="Rnase_HI_RT_non_LTR"/>
    <property type="match status" value="1"/>
</dbReference>
<dbReference type="Pfam" id="PF00078">
    <property type="entry name" value="RVT_1"/>
    <property type="match status" value="1"/>
</dbReference>
<accession>A0A8S4QI19</accession>
<dbReference type="CDD" id="cd01650">
    <property type="entry name" value="RT_nLTR_like"/>
    <property type="match status" value="1"/>
</dbReference>
<dbReference type="Proteomes" id="UP000838756">
    <property type="component" value="Unassembled WGS sequence"/>
</dbReference>
<dbReference type="InterPro" id="IPR000477">
    <property type="entry name" value="RT_dom"/>
</dbReference>
<dbReference type="SUPFAM" id="SSF53098">
    <property type="entry name" value="Ribonuclease H-like"/>
    <property type="match status" value="1"/>
</dbReference>
<dbReference type="OrthoDB" id="411871at2759"/>
<dbReference type="GO" id="GO:0071897">
    <property type="term" value="P:DNA biosynthetic process"/>
    <property type="evidence" value="ECO:0007669"/>
    <property type="project" value="UniProtKB-ARBA"/>
</dbReference>